<gene>
    <name evidence="1" type="ORF">H4O24_19205</name>
</gene>
<sequence length="242" mass="28388">MTDELHPAAPNLLCLTPVRNGAPHFERFFRNLAKLGARLIALDDGSTDDTRAILSREPSVIELLTNPERPDYHGWDDAQNRKRLLAAADRIRPDWILWLDIDEIIAECDITLFQAFLREEARPDKAYGLEVLRMIGDEEHFDRGRLWVYRLLAWKPGFTLPDARLHFEPVPKEIGEEDWIRTRLRILHFSSHTDEARQARFRKYLEADPDCDWQDNYDDLLDEPERVWPVRPLREGQDLVIG</sequence>
<dbReference type="Gene3D" id="3.90.550.10">
    <property type="entry name" value="Spore Coat Polysaccharide Biosynthesis Protein SpsA, Chain A"/>
    <property type="match status" value="1"/>
</dbReference>
<proteinExistence type="predicted"/>
<geneLocation type="plasmid" evidence="1 2">
    <name>plas1</name>
</geneLocation>
<dbReference type="EMBL" id="CP060053">
    <property type="protein sequence ID" value="QNE07144.1"/>
    <property type="molecule type" value="Genomic_DNA"/>
</dbReference>
<dbReference type="SUPFAM" id="SSF53448">
    <property type="entry name" value="Nucleotide-diphospho-sugar transferases"/>
    <property type="match status" value="1"/>
</dbReference>
<dbReference type="RefSeq" id="WP_185885889.1">
    <property type="nucleotide sequence ID" value="NZ_CP060053.1"/>
</dbReference>
<dbReference type="AlphaFoldDB" id="A0A7G6VZH9"/>
<dbReference type="GO" id="GO:0016740">
    <property type="term" value="F:transferase activity"/>
    <property type="evidence" value="ECO:0007669"/>
    <property type="project" value="UniProtKB-KW"/>
</dbReference>
<organism evidence="1 2">
    <name type="scientific">Croceicoccus marinus</name>
    <dbReference type="NCBI Taxonomy" id="450378"/>
    <lineage>
        <taxon>Bacteria</taxon>
        <taxon>Pseudomonadati</taxon>
        <taxon>Pseudomonadota</taxon>
        <taxon>Alphaproteobacteria</taxon>
        <taxon>Sphingomonadales</taxon>
        <taxon>Erythrobacteraceae</taxon>
        <taxon>Croceicoccus</taxon>
    </lineage>
</organism>
<keyword evidence="1" id="KW-0614">Plasmid</keyword>
<dbReference type="Pfam" id="PF13704">
    <property type="entry name" value="Glyco_tranf_2_4"/>
    <property type="match status" value="1"/>
</dbReference>
<evidence type="ECO:0000313" key="2">
    <source>
        <dbReference type="Proteomes" id="UP000515297"/>
    </source>
</evidence>
<evidence type="ECO:0000313" key="1">
    <source>
        <dbReference type="EMBL" id="QNE07144.1"/>
    </source>
</evidence>
<reference evidence="1 2" key="1">
    <citation type="submission" date="2020-08" db="EMBL/GenBank/DDBJ databases">
        <authorList>
            <person name="Liu G."/>
            <person name="Sun C."/>
        </authorList>
    </citation>
    <scope>NUCLEOTIDE SEQUENCE [LARGE SCALE GENOMIC DNA]</scope>
    <source>
        <strain evidence="1 2">OT19</strain>
        <plasmid evidence="1 2">plas1</plasmid>
    </source>
</reference>
<dbReference type="Proteomes" id="UP000515297">
    <property type="component" value="Plasmid plas1"/>
</dbReference>
<keyword evidence="1" id="KW-0808">Transferase</keyword>
<dbReference type="InterPro" id="IPR029044">
    <property type="entry name" value="Nucleotide-diphossugar_trans"/>
</dbReference>
<accession>A0A7G6VZH9</accession>
<protein>
    <submittedName>
        <fullName evidence="1">Glycosyltransferase family 2 protein</fullName>
    </submittedName>
</protein>
<name>A0A7G6VZH9_9SPHN</name>